<evidence type="ECO:0000313" key="1">
    <source>
        <dbReference type="EMBL" id="HCD1255735.1"/>
    </source>
</evidence>
<dbReference type="AlphaFoldDB" id="A0A9C7QNJ6"/>
<proteinExistence type="predicted"/>
<dbReference type="Proteomes" id="UP000862426">
    <property type="component" value="Unassembled WGS sequence"/>
</dbReference>
<dbReference type="EMBL" id="DACYAJ020000012">
    <property type="protein sequence ID" value="HCD1255735.1"/>
    <property type="molecule type" value="Genomic_DNA"/>
</dbReference>
<reference evidence="1" key="2">
    <citation type="submission" date="2022-05" db="EMBL/GenBank/DDBJ databases">
        <authorList>
            <consortium name="NCBI Pathogen Detection Project"/>
        </authorList>
    </citation>
    <scope>NUCLEOTIDE SEQUENCE</scope>
    <source>
        <strain evidence="1">CAV1698</strain>
    </source>
</reference>
<comment type="caution">
    <text evidence="1">The sequence shown here is derived from an EMBL/GenBank/DDBJ whole genome shotgun (WGS) entry which is preliminary data.</text>
</comment>
<sequence>MITNTRNGEILLSINEYQSDFSANYTDCHDSVKYPHLFIFAMSFVWQYYRHDSSFYDNTYESTHWDSYDLGEPHFIFYSMEQQAAMIADYWLLKKHDFREYEKLSSYKKHEQFKFNVRKELLDKYESILWAHIRIV</sequence>
<reference evidence="1" key="1">
    <citation type="journal article" date="2018" name="Genome Biol.">
        <title>SKESA: strategic k-mer extension for scrupulous assemblies.</title>
        <authorList>
            <person name="Souvorov A."/>
            <person name="Agarwala R."/>
            <person name="Lipman D.J."/>
        </authorList>
    </citation>
    <scope>NUCLEOTIDE SEQUENCE</scope>
    <source>
        <strain evidence="1">CAV1698</strain>
    </source>
</reference>
<name>A0A9C7QNJ6_CITAM</name>
<organism evidence="1 2">
    <name type="scientific">Citrobacter amalonaticus</name>
    <dbReference type="NCBI Taxonomy" id="35703"/>
    <lineage>
        <taxon>Bacteria</taxon>
        <taxon>Pseudomonadati</taxon>
        <taxon>Pseudomonadota</taxon>
        <taxon>Gammaproteobacteria</taxon>
        <taxon>Enterobacterales</taxon>
        <taxon>Enterobacteriaceae</taxon>
        <taxon>Citrobacter</taxon>
    </lineage>
</organism>
<evidence type="ECO:0000313" key="2">
    <source>
        <dbReference type="Proteomes" id="UP000862426"/>
    </source>
</evidence>
<gene>
    <name evidence="1" type="ORF">JD854_RS11825</name>
</gene>
<protein>
    <submittedName>
        <fullName evidence="1">Uncharacterized protein</fullName>
    </submittedName>
</protein>
<accession>A0A9C7QNJ6</accession>